<dbReference type="NCBIfam" id="TIGR01730">
    <property type="entry name" value="RND_mfp"/>
    <property type="match status" value="1"/>
</dbReference>
<keyword evidence="3" id="KW-1133">Transmembrane helix</keyword>
<sequence>MKRFPIQRRTLVMLAGFVPLIALFVYVALRSGALAPVPVTVAKVENRSIAPALFGIGTVEARYTYRIGPTFTGRVKSLDVEVGDQVEAGQVLGEMDPIDLDERIRALEAALKRTAAQIDEAQIRHGYAQTQARRYQRLLEAQTTSEEIAGAKTNEYQVAEASLKAARAESVRVEAELEALVAQRRNLVLLAPAAGLVAARHADPGATIVAGQAVVDLIDPHQLWINVRFDQINAHGLAADLPAHIVLRSQAAESRAGRVLRVEPLADAVTEETLAKAVFDELPQPLPPLGELAEVTVDLPPLAAGPVVPNAAIQRLDGQLGVWRVSDGDLRFTPVTMGVADLDGYVQVRDGLEVDDEIVVYSANTLHPRSRIRVVQHLTEVKP</sequence>
<dbReference type="InterPro" id="IPR006143">
    <property type="entry name" value="RND_pump_MFP"/>
</dbReference>
<dbReference type="AlphaFoldDB" id="A0A840UVE9"/>
<keyword evidence="3" id="KW-0812">Transmembrane</keyword>
<dbReference type="GO" id="GO:0015562">
    <property type="term" value="F:efflux transmembrane transporter activity"/>
    <property type="evidence" value="ECO:0007669"/>
    <property type="project" value="TreeGrafter"/>
</dbReference>
<proteinExistence type="inferred from homology"/>
<evidence type="ECO:0000256" key="2">
    <source>
        <dbReference type="SAM" id="Coils"/>
    </source>
</evidence>
<dbReference type="Pfam" id="PF25917">
    <property type="entry name" value="BSH_RND"/>
    <property type="match status" value="1"/>
</dbReference>
<reference evidence="5 6" key="1">
    <citation type="submission" date="2020-08" db="EMBL/GenBank/DDBJ databases">
        <title>Genomic Encyclopedia of Type Strains, Phase IV (KMG-IV): sequencing the most valuable type-strain genomes for metagenomic binning, comparative biology and taxonomic classification.</title>
        <authorList>
            <person name="Goeker M."/>
        </authorList>
    </citation>
    <scope>NUCLEOTIDE SEQUENCE [LARGE SCALE GENOMIC DNA]</scope>
    <source>
        <strain evidence="5 6">DSM 28570</strain>
    </source>
</reference>
<dbReference type="RefSeq" id="WP_183352643.1">
    <property type="nucleotide sequence ID" value="NZ_JACHEO010000044.1"/>
</dbReference>
<organism evidence="5 6">
    <name type="scientific">Desulfoprunum benzoelyticum</name>
    <dbReference type="NCBI Taxonomy" id="1506996"/>
    <lineage>
        <taxon>Bacteria</taxon>
        <taxon>Pseudomonadati</taxon>
        <taxon>Thermodesulfobacteriota</taxon>
        <taxon>Desulfobulbia</taxon>
        <taxon>Desulfobulbales</taxon>
        <taxon>Desulfobulbaceae</taxon>
        <taxon>Desulfoprunum</taxon>
    </lineage>
</organism>
<accession>A0A840UVE9</accession>
<evidence type="ECO:0000256" key="3">
    <source>
        <dbReference type="SAM" id="Phobius"/>
    </source>
</evidence>
<dbReference type="EMBL" id="JACHEO010000044">
    <property type="protein sequence ID" value="MBB5349762.1"/>
    <property type="molecule type" value="Genomic_DNA"/>
</dbReference>
<dbReference type="Proteomes" id="UP000539642">
    <property type="component" value="Unassembled WGS sequence"/>
</dbReference>
<dbReference type="Gene3D" id="2.40.50.100">
    <property type="match status" value="1"/>
</dbReference>
<keyword evidence="3" id="KW-0472">Membrane</keyword>
<feature type="coiled-coil region" evidence="2">
    <location>
        <begin position="156"/>
        <end position="183"/>
    </location>
</feature>
<name>A0A840UVE9_9BACT</name>
<feature type="domain" description="Multidrug resistance protein MdtA-like barrel-sandwich hybrid" evidence="4">
    <location>
        <begin position="67"/>
        <end position="214"/>
    </location>
</feature>
<dbReference type="GO" id="GO:1990281">
    <property type="term" value="C:efflux pump complex"/>
    <property type="evidence" value="ECO:0007669"/>
    <property type="project" value="TreeGrafter"/>
</dbReference>
<gene>
    <name evidence="5" type="ORF">HNQ81_003525</name>
</gene>
<feature type="transmembrane region" description="Helical" evidence="3">
    <location>
        <begin position="12"/>
        <end position="29"/>
    </location>
</feature>
<evidence type="ECO:0000313" key="6">
    <source>
        <dbReference type="Proteomes" id="UP000539642"/>
    </source>
</evidence>
<dbReference type="Gene3D" id="1.10.287.470">
    <property type="entry name" value="Helix hairpin bin"/>
    <property type="match status" value="1"/>
</dbReference>
<protein>
    <submittedName>
        <fullName evidence="5">RND family efflux transporter MFP subunit</fullName>
    </submittedName>
</protein>
<dbReference type="Gene3D" id="2.40.30.170">
    <property type="match status" value="1"/>
</dbReference>
<keyword evidence="2" id="KW-0175">Coiled coil</keyword>
<keyword evidence="6" id="KW-1185">Reference proteome</keyword>
<evidence type="ECO:0000256" key="1">
    <source>
        <dbReference type="ARBA" id="ARBA00009477"/>
    </source>
</evidence>
<dbReference type="SUPFAM" id="SSF111369">
    <property type="entry name" value="HlyD-like secretion proteins"/>
    <property type="match status" value="1"/>
</dbReference>
<dbReference type="Gene3D" id="2.40.420.20">
    <property type="match status" value="1"/>
</dbReference>
<dbReference type="PANTHER" id="PTHR30469:SF15">
    <property type="entry name" value="HLYD FAMILY OF SECRETION PROTEINS"/>
    <property type="match status" value="1"/>
</dbReference>
<evidence type="ECO:0000313" key="5">
    <source>
        <dbReference type="EMBL" id="MBB5349762.1"/>
    </source>
</evidence>
<comment type="similarity">
    <text evidence="1">Belongs to the membrane fusion protein (MFP) (TC 8.A.1) family.</text>
</comment>
<dbReference type="InterPro" id="IPR058625">
    <property type="entry name" value="MdtA-like_BSH"/>
</dbReference>
<dbReference type="PANTHER" id="PTHR30469">
    <property type="entry name" value="MULTIDRUG RESISTANCE PROTEIN MDTA"/>
    <property type="match status" value="1"/>
</dbReference>
<evidence type="ECO:0000259" key="4">
    <source>
        <dbReference type="Pfam" id="PF25917"/>
    </source>
</evidence>
<comment type="caution">
    <text evidence="5">The sequence shown here is derived from an EMBL/GenBank/DDBJ whole genome shotgun (WGS) entry which is preliminary data.</text>
</comment>